<keyword evidence="2" id="KW-1185">Reference proteome</keyword>
<dbReference type="EMBL" id="QKWP01000304">
    <property type="protein sequence ID" value="RIB22543.1"/>
    <property type="molecule type" value="Genomic_DNA"/>
</dbReference>
<sequence>MYSNDFLCMFMSSLLPIFVICQFTPLLRYYQTSVLRGSKFYVLGVIYGNNFACTNEVIYIDLSKKFEIRASPWNVALGTPDKGFLATLINPSSLQMISMMIILLSDLAILDTNVSPYKWSAPNITSAYASPSLCYHYATLYNGIIRDKPIPTPGTFTDDIPSYYANTDVIPTLGANAYRFHNDYAQSPRDSK</sequence>
<evidence type="ECO:0000313" key="1">
    <source>
        <dbReference type="EMBL" id="RIB22543.1"/>
    </source>
</evidence>
<protein>
    <submittedName>
        <fullName evidence="1">Uncharacterized protein</fullName>
    </submittedName>
</protein>
<gene>
    <name evidence="1" type="ORF">C2G38_2173696</name>
</gene>
<dbReference type="AlphaFoldDB" id="A0A397VRI3"/>
<name>A0A397VRI3_9GLOM</name>
<dbReference type="Proteomes" id="UP000266673">
    <property type="component" value="Unassembled WGS sequence"/>
</dbReference>
<reference evidence="1 2" key="1">
    <citation type="submission" date="2018-06" db="EMBL/GenBank/DDBJ databases">
        <title>Comparative genomics reveals the genomic features of Rhizophagus irregularis, R. cerebriforme, R. diaphanum and Gigaspora rosea, and their symbiotic lifestyle signature.</title>
        <authorList>
            <person name="Morin E."/>
            <person name="San Clemente H."/>
            <person name="Chen E.C.H."/>
            <person name="De La Providencia I."/>
            <person name="Hainaut M."/>
            <person name="Kuo A."/>
            <person name="Kohler A."/>
            <person name="Murat C."/>
            <person name="Tang N."/>
            <person name="Roy S."/>
            <person name="Loubradou J."/>
            <person name="Henrissat B."/>
            <person name="Grigoriev I.V."/>
            <person name="Corradi N."/>
            <person name="Roux C."/>
            <person name="Martin F.M."/>
        </authorList>
    </citation>
    <scope>NUCLEOTIDE SEQUENCE [LARGE SCALE GENOMIC DNA]</scope>
    <source>
        <strain evidence="1 2">DAOM 194757</strain>
    </source>
</reference>
<accession>A0A397VRI3</accession>
<evidence type="ECO:0000313" key="2">
    <source>
        <dbReference type="Proteomes" id="UP000266673"/>
    </source>
</evidence>
<proteinExistence type="predicted"/>
<dbReference type="OrthoDB" id="10450467at2759"/>
<organism evidence="1 2">
    <name type="scientific">Gigaspora rosea</name>
    <dbReference type="NCBI Taxonomy" id="44941"/>
    <lineage>
        <taxon>Eukaryota</taxon>
        <taxon>Fungi</taxon>
        <taxon>Fungi incertae sedis</taxon>
        <taxon>Mucoromycota</taxon>
        <taxon>Glomeromycotina</taxon>
        <taxon>Glomeromycetes</taxon>
        <taxon>Diversisporales</taxon>
        <taxon>Gigasporaceae</taxon>
        <taxon>Gigaspora</taxon>
    </lineage>
</organism>
<comment type="caution">
    <text evidence="1">The sequence shown here is derived from an EMBL/GenBank/DDBJ whole genome shotgun (WGS) entry which is preliminary data.</text>
</comment>